<feature type="domain" description="ABC transporter" evidence="6">
    <location>
        <begin position="2"/>
        <end position="234"/>
    </location>
</feature>
<dbReference type="GO" id="GO:0015807">
    <property type="term" value="P:L-amino acid transport"/>
    <property type="evidence" value="ECO:0007669"/>
    <property type="project" value="TreeGrafter"/>
</dbReference>
<keyword evidence="7" id="KW-0378">Hydrolase</keyword>
<evidence type="ECO:0000259" key="6">
    <source>
        <dbReference type="PROSITE" id="PS50893"/>
    </source>
</evidence>
<dbReference type="InterPro" id="IPR030660">
    <property type="entry name" value="ABC_branched_ATPase_LivF/BraG"/>
</dbReference>
<comment type="similarity">
    <text evidence="1">Belongs to the ABC transporter superfamily.</text>
</comment>
<dbReference type="PANTHER" id="PTHR43820">
    <property type="entry name" value="HIGH-AFFINITY BRANCHED-CHAIN AMINO ACID TRANSPORT ATP-BINDING PROTEIN LIVF"/>
    <property type="match status" value="1"/>
</dbReference>
<dbReference type="InterPro" id="IPR052156">
    <property type="entry name" value="BCAA_Transport_ATP-bd_LivF"/>
</dbReference>
<keyword evidence="3" id="KW-0547">Nucleotide-binding</keyword>
<dbReference type="GO" id="GO:0015658">
    <property type="term" value="F:branched-chain amino acid transmembrane transporter activity"/>
    <property type="evidence" value="ECO:0007669"/>
    <property type="project" value="InterPro"/>
</dbReference>
<dbReference type="Pfam" id="PF00005">
    <property type="entry name" value="ABC_tran"/>
    <property type="match status" value="1"/>
</dbReference>
<dbReference type="GO" id="GO:0016887">
    <property type="term" value="F:ATP hydrolysis activity"/>
    <property type="evidence" value="ECO:0007669"/>
    <property type="project" value="InterPro"/>
</dbReference>
<dbReference type="Gene3D" id="3.40.50.300">
    <property type="entry name" value="P-loop containing nucleotide triphosphate hydrolases"/>
    <property type="match status" value="1"/>
</dbReference>
<sequence>MLNLHEVHLHYGAIHALKGISLEVQQGQIVTLIGANGAGKSSTLMAISGILRPTSGRISFEGEELTYLPTHAIVKRGISQVPEGRRIFSTLTVLENLEMGAYTRAGAAEIHHDLDRVFELFPLLKDRRSQPGGTLSGGEQQMLAIGRALMGRPRLLLLDEPSLGLAPKLVETIFEVIREINAQSTTILLVEQNAHMALGIAAKGYVMEVGRIVLSDDAENLLANGDIRSAYLGE</sequence>
<evidence type="ECO:0000313" key="8">
    <source>
        <dbReference type="Proteomes" id="UP000334340"/>
    </source>
</evidence>
<evidence type="ECO:0000256" key="2">
    <source>
        <dbReference type="ARBA" id="ARBA00022448"/>
    </source>
</evidence>
<dbReference type="PROSITE" id="PS50893">
    <property type="entry name" value="ABC_TRANSPORTER_2"/>
    <property type="match status" value="1"/>
</dbReference>
<dbReference type="PIRSF" id="PIRSF039137">
    <property type="entry name" value="ABC_branched_ATPase"/>
    <property type="match status" value="1"/>
</dbReference>
<evidence type="ECO:0000313" key="7">
    <source>
        <dbReference type="EMBL" id="VUZ83981.1"/>
    </source>
</evidence>
<dbReference type="SMART" id="SM00382">
    <property type="entry name" value="AAA"/>
    <property type="match status" value="1"/>
</dbReference>
<evidence type="ECO:0000256" key="5">
    <source>
        <dbReference type="ARBA" id="ARBA00022970"/>
    </source>
</evidence>
<evidence type="ECO:0000256" key="4">
    <source>
        <dbReference type="ARBA" id="ARBA00022840"/>
    </source>
</evidence>
<evidence type="ECO:0000256" key="1">
    <source>
        <dbReference type="ARBA" id="ARBA00005417"/>
    </source>
</evidence>
<keyword evidence="5" id="KW-0029">Amino-acid transport</keyword>
<keyword evidence="8" id="KW-1185">Reference proteome</keyword>
<dbReference type="PROSITE" id="PS00211">
    <property type="entry name" value="ABC_TRANSPORTER_1"/>
    <property type="match status" value="1"/>
</dbReference>
<keyword evidence="4" id="KW-0067">ATP-binding</keyword>
<name>A0A564ZF71_9BACT</name>
<reference evidence="7 8" key="1">
    <citation type="submission" date="2019-07" db="EMBL/GenBank/DDBJ databases">
        <authorList>
            <person name="Cremers G."/>
        </authorList>
    </citation>
    <scope>NUCLEOTIDE SEQUENCE [LARGE SCALE GENOMIC DNA]</scope>
</reference>
<dbReference type="InterPro" id="IPR003593">
    <property type="entry name" value="AAA+_ATPase"/>
</dbReference>
<dbReference type="GO" id="GO:0005524">
    <property type="term" value="F:ATP binding"/>
    <property type="evidence" value="ECO:0007669"/>
    <property type="project" value="UniProtKB-KW"/>
</dbReference>
<dbReference type="AlphaFoldDB" id="A0A564ZF71"/>
<dbReference type="InterPro" id="IPR027417">
    <property type="entry name" value="P-loop_NTPase"/>
</dbReference>
<dbReference type="PANTHER" id="PTHR43820:SF4">
    <property type="entry name" value="HIGH-AFFINITY BRANCHED-CHAIN AMINO ACID TRANSPORT ATP-BINDING PROTEIN LIVF"/>
    <property type="match status" value="1"/>
</dbReference>
<dbReference type="CDD" id="cd03224">
    <property type="entry name" value="ABC_TM1139_LivF_branched"/>
    <property type="match status" value="1"/>
</dbReference>
<keyword evidence="2" id="KW-0813">Transport</keyword>
<dbReference type="Proteomes" id="UP000334340">
    <property type="component" value="Unassembled WGS sequence"/>
</dbReference>
<organism evidence="7 8">
    <name type="scientific">Candidatus Methylomirabilis lanthanidiphila</name>
    <dbReference type="NCBI Taxonomy" id="2211376"/>
    <lineage>
        <taxon>Bacteria</taxon>
        <taxon>Candidatus Methylomirabilota</taxon>
        <taxon>Candidatus Methylomirabilia</taxon>
        <taxon>Candidatus Methylomirabilales</taxon>
        <taxon>Candidatus Methylomirabilaceae</taxon>
        <taxon>Candidatus Methylomirabilis</taxon>
    </lineage>
</organism>
<dbReference type="InterPro" id="IPR003439">
    <property type="entry name" value="ABC_transporter-like_ATP-bd"/>
</dbReference>
<evidence type="ECO:0000256" key="3">
    <source>
        <dbReference type="ARBA" id="ARBA00022741"/>
    </source>
</evidence>
<dbReference type="InterPro" id="IPR017871">
    <property type="entry name" value="ABC_transporter-like_CS"/>
</dbReference>
<proteinExistence type="inferred from homology"/>
<accession>A0A564ZF71</accession>
<gene>
    <name evidence="7" type="ORF">MELA_00343</name>
</gene>
<dbReference type="SUPFAM" id="SSF52540">
    <property type="entry name" value="P-loop containing nucleoside triphosphate hydrolases"/>
    <property type="match status" value="1"/>
</dbReference>
<dbReference type="EMBL" id="CABIKM010000004">
    <property type="protein sequence ID" value="VUZ83981.1"/>
    <property type="molecule type" value="Genomic_DNA"/>
</dbReference>
<dbReference type="EC" id="3.6.3.-" evidence="7"/>
<protein>
    <submittedName>
        <fullName evidence="7">Amino acid ABC transporter ATPase</fullName>
        <ecNumber evidence="7">3.6.3.-</ecNumber>
    </submittedName>
</protein>